<dbReference type="SUPFAM" id="SSF55874">
    <property type="entry name" value="ATPase domain of HSP90 chaperone/DNA topoisomerase II/histidine kinase"/>
    <property type="match status" value="1"/>
</dbReference>
<evidence type="ECO:0000256" key="6">
    <source>
        <dbReference type="ARBA" id="ARBA00022777"/>
    </source>
</evidence>
<sequence length="283" mass="30191">MHRNGLRLAKLVNTLLDFSRIEAGRMRAHYEPVDLAAVTADLASVFRSAVERAGLEFIVNCVRLDEPVYVDRDMWEKVVLNLLSNALKFTFEGSIAVRVGGGDSAAVVTVSDTGVGVPAAEMPRLFERFHRVETVQARSNEGSGIGLALVKELVGLLGGSITVDSSQAGGTTFTIRLPYGTAHLPAGRSPPTSPRGALRRPRPTCRKRCGGCLLTSTPGPLCRPGTPSLSRIQPRGPECWLPTTTPTCANTSPGCCAARTTASRPSATAGRRWPSSAPRCPTW</sequence>
<dbReference type="InterPro" id="IPR005467">
    <property type="entry name" value="His_kinase_dom"/>
</dbReference>
<comment type="catalytic activity">
    <reaction evidence="1">
        <text>ATP + protein L-histidine = ADP + protein N-phospho-L-histidine.</text>
        <dbReference type="EC" id="2.7.13.3"/>
    </reaction>
</comment>
<evidence type="ECO:0000256" key="8">
    <source>
        <dbReference type="ARBA" id="ARBA00023012"/>
    </source>
</evidence>
<comment type="caution">
    <text evidence="11">The sequence shown here is derived from an EMBL/GenBank/DDBJ whole genome shotgun (WGS) entry which is preliminary data.</text>
</comment>
<reference evidence="11 12" key="1">
    <citation type="submission" date="2017-02" db="EMBL/GenBank/DDBJ databases">
        <title>Complete genome sequences of Mycobacterium kansasii strains isolated from rhesus macaques.</title>
        <authorList>
            <person name="Panda A."/>
            <person name="Nagaraj S."/>
            <person name="Zhao X."/>
            <person name="Tettelin H."/>
            <person name="Detolla L.J."/>
        </authorList>
    </citation>
    <scope>NUCLEOTIDE SEQUENCE [LARGE SCALE GENOMIC DNA]</scope>
    <source>
        <strain evidence="11 12">11-3469</strain>
    </source>
</reference>
<dbReference type="EC" id="2.7.13.3" evidence="2"/>
<evidence type="ECO:0000313" key="11">
    <source>
        <dbReference type="EMBL" id="OOK69802.1"/>
    </source>
</evidence>
<dbReference type="PANTHER" id="PTHR43547:SF2">
    <property type="entry name" value="HYBRID SIGNAL TRANSDUCTION HISTIDINE KINASE C"/>
    <property type="match status" value="1"/>
</dbReference>
<dbReference type="PANTHER" id="PTHR43547">
    <property type="entry name" value="TWO-COMPONENT HISTIDINE KINASE"/>
    <property type="match status" value="1"/>
</dbReference>
<name>A0A1V3WSI4_MYCKA</name>
<evidence type="ECO:0000256" key="2">
    <source>
        <dbReference type="ARBA" id="ARBA00012438"/>
    </source>
</evidence>
<keyword evidence="5" id="KW-0547">Nucleotide-binding</keyword>
<dbReference type="PROSITE" id="PS50109">
    <property type="entry name" value="HIS_KIN"/>
    <property type="match status" value="1"/>
</dbReference>
<dbReference type="GO" id="GO:0000155">
    <property type="term" value="F:phosphorelay sensor kinase activity"/>
    <property type="evidence" value="ECO:0007669"/>
    <property type="project" value="TreeGrafter"/>
</dbReference>
<dbReference type="Pfam" id="PF02518">
    <property type="entry name" value="HATPase_c"/>
    <property type="match status" value="1"/>
</dbReference>
<accession>A0A1V3WSI4</accession>
<evidence type="ECO:0000256" key="9">
    <source>
        <dbReference type="SAM" id="MobiDB-lite"/>
    </source>
</evidence>
<dbReference type="InterPro" id="IPR003594">
    <property type="entry name" value="HATPase_dom"/>
</dbReference>
<dbReference type="SMART" id="SM00387">
    <property type="entry name" value="HATPase_c"/>
    <property type="match status" value="1"/>
</dbReference>
<dbReference type="Gene3D" id="3.30.565.10">
    <property type="entry name" value="Histidine kinase-like ATPase, C-terminal domain"/>
    <property type="match status" value="1"/>
</dbReference>
<dbReference type="EMBL" id="MVBN01000007">
    <property type="protein sequence ID" value="OOK69802.1"/>
    <property type="molecule type" value="Genomic_DNA"/>
</dbReference>
<dbReference type="PRINTS" id="PR00344">
    <property type="entry name" value="BCTRLSENSOR"/>
</dbReference>
<evidence type="ECO:0000256" key="3">
    <source>
        <dbReference type="ARBA" id="ARBA00022553"/>
    </source>
</evidence>
<evidence type="ECO:0000256" key="5">
    <source>
        <dbReference type="ARBA" id="ARBA00022741"/>
    </source>
</evidence>
<feature type="domain" description="Histidine kinase" evidence="10">
    <location>
        <begin position="1"/>
        <end position="181"/>
    </location>
</feature>
<evidence type="ECO:0000256" key="4">
    <source>
        <dbReference type="ARBA" id="ARBA00022679"/>
    </source>
</evidence>
<keyword evidence="7" id="KW-0067">ATP-binding</keyword>
<dbReference type="AlphaFoldDB" id="A0A1V3WSI4"/>
<evidence type="ECO:0000313" key="12">
    <source>
        <dbReference type="Proteomes" id="UP000188532"/>
    </source>
</evidence>
<feature type="region of interest" description="Disordered" evidence="9">
    <location>
        <begin position="182"/>
        <end position="202"/>
    </location>
</feature>
<evidence type="ECO:0000256" key="1">
    <source>
        <dbReference type="ARBA" id="ARBA00000085"/>
    </source>
</evidence>
<protein>
    <recommendedName>
        <fullName evidence="2">histidine kinase</fullName>
        <ecNumber evidence="2">2.7.13.3</ecNumber>
    </recommendedName>
</protein>
<keyword evidence="4" id="KW-0808">Transferase</keyword>
<proteinExistence type="predicted"/>
<dbReference type="Proteomes" id="UP000188532">
    <property type="component" value="Unassembled WGS sequence"/>
</dbReference>
<dbReference type="InterPro" id="IPR004358">
    <property type="entry name" value="Sig_transdc_His_kin-like_C"/>
</dbReference>
<keyword evidence="8" id="KW-0902">Two-component regulatory system</keyword>
<keyword evidence="3" id="KW-0597">Phosphoprotein</keyword>
<keyword evidence="6 11" id="KW-0418">Kinase</keyword>
<dbReference type="GO" id="GO:0005524">
    <property type="term" value="F:ATP binding"/>
    <property type="evidence" value="ECO:0007669"/>
    <property type="project" value="UniProtKB-KW"/>
</dbReference>
<evidence type="ECO:0000256" key="7">
    <source>
        <dbReference type="ARBA" id="ARBA00022840"/>
    </source>
</evidence>
<organism evidence="11 12">
    <name type="scientific">Mycobacterium kansasii</name>
    <dbReference type="NCBI Taxonomy" id="1768"/>
    <lineage>
        <taxon>Bacteria</taxon>
        <taxon>Bacillati</taxon>
        <taxon>Actinomycetota</taxon>
        <taxon>Actinomycetes</taxon>
        <taxon>Mycobacteriales</taxon>
        <taxon>Mycobacteriaceae</taxon>
        <taxon>Mycobacterium</taxon>
    </lineage>
</organism>
<evidence type="ECO:0000259" key="10">
    <source>
        <dbReference type="PROSITE" id="PS50109"/>
    </source>
</evidence>
<dbReference type="FunFam" id="3.30.565.10:FF:000037">
    <property type="entry name" value="Hybrid sensor histidine kinase/response regulator"/>
    <property type="match status" value="1"/>
</dbReference>
<gene>
    <name evidence="11" type="ORF">BZL29_5988</name>
</gene>
<dbReference type="InterPro" id="IPR036890">
    <property type="entry name" value="HATPase_C_sf"/>
</dbReference>